<feature type="domain" description="Phospholipid/glycerol acyltransferase" evidence="1">
    <location>
        <begin position="3"/>
        <end position="75"/>
    </location>
</feature>
<organism evidence="3">
    <name type="scientific">Perkinsus marinus (strain ATCC 50983 / TXsc)</name>
    <dbReference type="NCBI Taxonomy" id="423536"/>
    <lineage>
        <taxon>Eukaryota</taxon>
        <taxon>Sar</taxon>
        <taxon>Alveolata</taxon>
        <taxon>Perkinsozoa</taxon>
        <taxon>Perkinsea</taxon>
        <taxon>Perkinsida</taxon>
        <taxon>Perkinsidae</taxon>
        <taxon>Perkinsus</taxon>
    </lineage>
</organism>
<dbReference type="Proteomes" id="UP000007800">
    <property type="component" value="Unassembled WGS sequence"/>
</dbReference>
<evidence type="ECO:0000313" key="3">
    <source>
        <dbReference type="Proteomes" id="UP000007800"/>
    </source>
</evidence>
<dbReference type="AlphaFoldDB" id="C5KJ65"/>
<feature type="non-terminal residue" evidence="2">
    <location>
        <position position="76"/>
    </location>
</feature>
<dbReference type="InParanoid" id="C5KJ65"/>
<dbReference type="Pfam" id="PF01553">
    <property type="entry name" value="Acyltransferase"/>
    <property type="match status" value="1"/>
</dbReference>
<gene>
    <name evidence="2" type="ORF">Pmar_PMAR022114</name>
</gene>
<protein>
    <recommendedName>
        <fullName evidence="1">Phospholipid/glycerol acyltransferase domain-containing protein</fullName>
    </recommendedName>
</protein>
<accession>C5KJ65</accession>
<dbReference type="EMBL" id="GG673572">
    <property type="protein sequence ID" value="EER15478.1"/>
    <property type="molecule type" value="Genomic_DNA"/>
</dbReference>
<dbReference type="OrthoDB" id="272512at2759"/>
<evidence type="ECO:0000259" key="1">
    <source>
        <dbReference type="Pfam" id="PF01553"/>
    </source>
</evidence>
<sequence>IRVRETGERLPSSETPTIVPNHVSYFDVLVSLLLPYIMFIASQVLLSCNRPVSFVAKKAVASYPVIGDIATSLGSV</sequence>
<dbReference type="InterPro" id="IPR002123">
    <property type="entry name" value="Plipid/glycerol_acylTrfase"/>
</dbReference>
<dbReference type="RefSeq" id="XP_002783682.1">
    <property type="nucleotide sequence ID" value="XM_002783636.1"/>
</dbReference>
<evidence type="ECO:0000313" key="2">
    <source>
        <dbReference type="EMBL" id="EER15478.1"/>
    </source>
</evidence>
<feature type="non-terminal residue" evidence="2">
    <location>
        <position position="1"/>
    </location>
</feature>
<keyword evidence="3" id="KW-1185">Reference proteome</keyword>
<proteinExistence type="predicted"/>
<name>C5KJ65_PERM5</name>
<dbReference type="GO" id="GO:0016746">
    <property type="term" value="F:acyltransferase activity"/>
    <property type="evidence" value="ECO:0007669"/>
    <property type="project" value="InterPro"/>
</dbReference>
<dbReference type="SUPFAM" id="SSF69593">
    <property type="entry name" value="Glycerol-3-phosphate (1)-acyltransferase"/>
    <property type="match status" value="1"/>
</dbReference>
<dbReference type="GeneID" id="9046242"/>
<reference evidence="2 3" key="1">
    <citation type="submission" date="2008-07" db="EMBL/GenBank/DDBJ databases">
        <authorList>
            <person name="El-Sayed N."/>
            <person name="Caler E."/>
            <person name="Inman J."/>
            <person name="Amedeo P."/>
            <person name="Hass B."/>
            <person name="Wortman J."/>
        </authorList>
    </citation>
    <scope>NUCLEOTIDE SEQUENCE [LARGE SCALE GENOMIC DNA]</scope>
    <source>
        <strain evidence="3">ATCC 50983 / TXsc</strain>
    </source>
</reference>